<evidence type="ECO:0000256" key="1">
    <source>
        <dbReference type="ARBA" id="ARBA00023015"/>
    </source>
</evidence>
<dbReference type="InterPro" id="IPR009057">
    <property type="entry name" value="Homeodomain-like_sf"/>
</dbReference>
<dbReference type="GO" id="GO:0003700">
    <property type="term" value="F:DNA-binding transcription factor activity"/>
    <property type="evidence" value="ECO:0007669"/>
    <property type="project" value="TreeGrafter"/>
</dbReference>
<dbReference type="Gene3D" id="1.10.357.10">
    <property type="entry name" value="Tetracycline Repressor, domain 2"/>
    <property type="match status" value="1"/>
</dbReference>
<evidence type="ECO:0000313" key="8">
    <source>
        <dbReference type="Proteomes" id="UP000289260"/>
    </source>
</evidence>
<dbReference type="Pfam" id="PF21597">
    <property type="entry name" value="TetR_C_43"/>
    <property type="match status" value="1"/>
</dbReference>
<feature type="DNA-binding region" description="H-T-H motif" evidence="4">
    <location>
        <begin position="42"/>
        <end position="61"/>
    </location>
</feature>
<dbReference type="InterPro" id="IPR049445">
    <property type="entry name" value="TetR_SbtR-like_C"/>
</dbReference>
<dbReference type="InterPro" id="IPR036271">
    <property type="entry name" value="Tet_transcr_reg_TetR-rel_C_sf"/>
</dbReference>
<dbReference type="EMBL" id="CP035806">
    <property type="protein sequence ID" value="QBE50009.1"/>
    <property type="molecule type" value="Genomic_DNA"/>
</dbReference>
<dbReference type="PROSITE" id="PS50977">
    <property type="entry name" value="HTH_TETR_2"/>
    <property type="match status" value="1"/>
</dbReference>
<evidence type="ECO:0000256" key="4">
    <source>
        <dbReference type="PROSITE-ProRule" id="PRU00335"/>
    </source>
</evidence>
<dbReference type="SUPFAM" id="SSF48498">
    <property type="entry name" value="Tetracyclin repressor-like, C-terminal domain"/>
    <property type="match status" value="1"/>
</dbReference>
<dbReference type="PANTHER" id="PTHR30055:SF234">
    <property type="entry name" value="HTH-TYPE TRANSCRIPTIONAL REGULATOR BETI"/>
    <property type="match status" value="1"/>
</dbReference>
<dbReference type="Pfam" id="PF00440">
    <property type="entry name" value="TetR_N"/>
    <property type="match status" value="1"/>
</dbReference>
<dbReference type="PRINTS" id="PR00455">
    <property type="entry name" value="HTHTETR"/>
</dbReference>
<dbReference type="RefSeq" id="WP_130110026.1">
    <property type="nucleotide sequence ID" value="NZ_CP035806.1"/>
</dbReference>
<accession>A0A4P6KFV4</accession>
<name>A0A4P6KFV4_9MICO</name>
<dbReference type="KEGG" id="ltr:EVS81_15200"/>
<dbReference type="AlphaFoldDB" id="A0A4P6KFV4"/>
<keyword evidence="1" id="KW-0805">Transcription regulation</keyword>
<dbReference type="SUPFAM" id="SSF46689">
    <property type="entry name" value="Homeodomain-like"/>
    <property type="match status" value="1"/>
</dbReference>
<evidence type="ECO:0000259" key="5">
    <source>
        <dbReference type="PROSITE" id="PS50977"/>
    </source>
</evidence>
<evidence type="ECO:0000313" key="6">
    <source>
        <dbReference type="EMBL" id="QBE48891.1"/>
    </source>
</evidence>
<protein>
    <submittedName>
        <fullName evidence="6">TetR/AcrR family transcriptional regulator</fullName>
    </submittedName>
</protein>
<keyword evidence="8" id="KW-1185">Reference proteome</keyword>
<evidence type="ECO:0000313" key="7">
    <source>
        <dbReference type="EMBL" id="QBE50009.1"/>
    </source>
</evidence>
<organism evidence="6 8">
    <name type="scientific">Leucobacter triazinivorans</name>
    <dbReference type="NCBI Taxonomy" id="1784719"/>
    <lineage>
        <taxon>Bacteria</taxon>
        <taxon>Bacillati</taxon>
        <taxon>Actinomycetota</taxon>
        <taxon>Actinomycetes</taxon>
        <taxon>Micrococcales</taxon>
        <taxon>Microbacteriaceae</taxon>
        <taxon>Leucobacter</taxon>
    </lineage>
</organism>
<keyword evidence="2 4" id="KW-0238">DNA-binding</keyword>
<dbReference type="InterPro" id="IPR050109">
    <property type="entry name" value="HTH-type_TetR-like_transc_reg"/>
</dbReference>
<evidence type="ECO:0000256" key="2">
    <source>
        <dbReference type="ARBA" id="ARBA00023125"/>
    </source>
</evidence>
<gene>
    <name evidence="6" type="ORF">EVS81_08625</name>
    <name evidence="7" type="ORF">EVS81_15200</name>
</gene>
<reference evidence="6 8" key="1">
    <citation type="submission" date="2019-02" db="EMBL/GenBank/DDBJ databases">
        <authorList>
            <person name="Sun L."/>
            <person name="Pan D."/>
            <person name="Wu X."/>
        </authorList>
    </citation>
    <scope>NUCLEOTIDE SEQUENCE [LARGE SCALE GENOMIC DNA]</scope>
    <source>
        <strain evidence="6 8">JW-1</strain>
    </source>
</reference>
<dbReference type="KEGG" id="ltr:EVS81_08625"/>
<dbReference type="GO" id="GO:0000976">
    <property type="term" value="F:transcription cis-regulatory region binding"/>
    <property type="evidence" value="ECO:0007669"/>
    <property type="project" value="TreeGrafter"/>
</dbReference>
<feature type="domain" description="HTH tetR-type" evidence="5">
    <location>
        <begin position="20"/>
        <end position="79"/>
    </location>
</feature>
<evidence type="ECO:0000256" key="3">
    <source>
        <dbReference type="ARBA" id="ARBA00023163"/>
    </source>
</evidence>
<dbReference type="Proteomes" id="UP000289260">
    <property type="component" value="Chromosome"/>
</dbReference>
<dbReference type="EMBL" id="CP035806">
    <property type="protein sequence ID" value="QBE48891.1"/>
    <property type="molecule type" value="Genomic_DNA"/>
</dbReference>
<keyword evidence="3" id="KW-0804">Transcription</keyword>
<dbReference type="PANTHER" id="PTHR30055">
    <property type="entry name" value="HTH-TYPE TRANSCRIPTIONAL REGULATOR RUTR"/>
    <property type="match status" value="1"/>
</dbReference>
<sequence length="201" mass="21441">MLTTEAVPAAPEKALRVDAERRRQALLCAAASVFLTDGLDAPLEDVARAAGVGIGTLYRRFPTRDALVEAVFEAKMADYANRAEAAVIQAVEDPWAAFAGYVHDIIGMQVADPAFGAVLLRPMQGSELFSGAHARALRATRRLISRARKAGAVRQDLRETDLYLLVAATAALVAEPGPIRADAAARRMAQLFLDAVRGSSV</sequence>
<proteinExistence type="predicted"/>
<dbReference type="InterPro" id="IPR001647">
    <property type="entry name" value="HTH_TetR"/>
</dbReference>
<dbReference type="OrthoDB" id="3192968at2"/>